<name>A0A6N7ENS3_9MICO</name>
<keyword evidence="10" id="KW-1185">Reference proteome</keyword>
<evidence type="ECO:0000313" key="9">
    <source>
        <dbReference type="EMBL" id="MPV39111.1"/>
    </source>
</evidence>
<dbReference type="GO" id="GO:0005886">
    <property type="term" value="C:plasma membrane"/>
    <property type="evidence" value="ECO:0007669"/>
    <property type="project" value="UniProtKB-SubCell"/>
</dbReference>
<accession>A0A6N7ENS3</accession>
<feature type="transmembrane region" description="Helical" evidence="7">
    <location>
        <begin position="250"/>
        <end position="271"/>
    </location>
</feature>
<reference evidence="9 10" key="1">
    <citation type="submission" date="2019-10" db="EMBL/GenBank/DDBJ databases">
        <title>Georgenia wutianyii sp. nov. and Georgenia yuyongxinii sp. nov. isolated from plateau pika (Ochotona curzoniae) in the Qinghai-Tibet plateau of China.</title>
        <authorList>
            <person name="Tian Z."/>
        </authorList>
    </citation>
    <scope>NUCLEOTIDE SEQUENCE [LARGE SCALE GENOMIC DNA]</scope>
    <source>
        <strain evidence="9 10">JCM 19765</strain>
    </source>
</reference>
<feature type="domain" description="Membrane transport protein MMPL" evidence="8">
    <location>
        <begin position="90"/>
        <end position="284"/>
    </location>
</feature>
<keyword evidence="5 7" id="KW-0472">Membrane</keyword>
<evidence type="ECO:0000256" key="5">
    <source>
        <dbReference type="ARBA" id="ARBA00023136"/>
    </source>
</evidence>
<evidence type="ECO:0000256" key="3">
    <source>
        <dbReference type="ARBA" id="ARBA00022692"/>
    </source>
</evidence>
<evidence type="ECO:0000259" key="8">
    <source>
        <dbReference type="Pfam" id="PF03176"/>
    </source>
</evidence>
<keyword evidence="4 7" id="KW-1133">Transmembrane helix</keyword>
<gene>
    <name evidence="9" type="ORF">GB881_19080</name>
</gene>
<dbReference type="Pfam" id="PF03176">
    <property type="entry name" value="MMPL"/>
    <property type="match status" value="1"/>
</dbReference>
<evidence type="ECO:0000256" key="7">
    <source>
        <dbReference type="SAM" id="Phobius"/>
    </source>
</evidence>
<organism evidence="9 10">
    <name type="scientific">Georgenia subflava</name>
    <dbReference type="NCBI Taxonomy" id="1622177"/>
    <lineage>
        <taxon>Bacteria</taxon>
        <taxon>Bacillati</taxon>
        <taxon>Actinomycetota</taxon>
        <taxon>Actinomycetes</taxon>
        <taxon>Micrococcales</taxon>
        <taxon>Bogoriellaceae</taxon>
        <taxon>Georgenia</taxon>
    </lineage>
</organism>
<comment type="caution">
    <text evidence="9">The sequence shown here is derived from an EMBL/GenBank/DDBJ whole genome shotgun (WGS) entry which is preliminary data.</text>
</comment>
<dbReference type="PANTHER" id="PTHR33406:SF13">
    <property type="entry name" value="MEMBRANE PROTEIN YDFJ"/>
    <property type="match status" value="1"/>
</dbReference>
<dbReference type="InterPro" id="IPR050545">
    <property type="entry name" value="Mycobact_MmpL"/>
</dbReference>
<evidence type="ECO:0000256" key="6">
    <source>
        <dbReference type="SAM" id="MobiDB-lite"/>
    </source>
</evidence>
<evidence type="ECO:0000313" key="10">
    <source>
        <dbReference type="Proteomes" id="UP000437709"/>
    </source>
</evidence>
<feature type="transmembrane region" description="Helical" evidence="7">
    <location>
        <begin position="200"/>
        <end position="219"/>
    </location>
</feature>
<evidence type="ECO:0000256" key="2">
    <source>
        <dbReference type="ARBA" id="ARBA00022475"/>
    </source>
</evidence>
<keyword evidence="2" id="KW-1003">Cell membrane</keyword>
<comment type="subcellular location">
    <subcellularLocation>
        <location evidence="1">Cell membrane</location>
        <topology evidence="1">Multi-pass membrane protein</topology>
    </subcellularLocation>
</comment>
<dbReference type="AlphaFoldDB" id="A0A6N7ENS3"/>
<dbReference type="Gene3D" id="1.20.1640.10">
    <property type="entry name" value="Multidrug efflux transporter AcrB transmembrane domain"/>
    <property type="match status" value="1"/>
</dbReference>
<feature type="compositionally biased region" description="Basic residues" evidence="6">
    <location>
        <begin position="293"/>
        <end position="304"/>
    </location>
</feature>
<dbReference type="EMBL" id="WHPC01000160">
    <property type="protein sequence ID" value="MPV39111.1"/>
    <property type="molecule type" value="Genomic_DNA"/>
</dbReference>
<sequence>MFDLIGRFVARHPRVVVLVWALLAVVCGTAALTGFAGPGLFERLQTGAPVVPGSESEEGREILTAEGESPEQVSMVVQGVDLADPAALPELAAALEPAHTDLAALDGVESVVDPFVLPDMLANPAAAGLVSAEQDGFLMVVVLADDAEEGVHDAVVERLREVPAELAGTAPGASGIVSSNTLFADAIVEQVQEDLVAGEAVALPVALLIMVVVFGGFLAAGLPLIGAVVSIVGGLGILLALTYSMNVDSFVVNVVTVLSLALSIDYGLLVVSRYREEIHRLERDRPAEAAPAGRRRRRRAGRDP</sequence>
<dbReference type="Proteomes" id="UP000437709">
    <property type="component" value="Unassembled WGS sequence"/>
</dbReference>
<evidence type="ECO:0000256" key="4">
    <source>
        <dbReference type="ARBA" id="ARBA00022989"/>
    </source>
</evidence>
<dbReference type="OrthoDB" id="7051771at2"/>
<dbReference type="SUPFAM" id="SSF82866">
    <property type="entry name" value="Multidrug efflux transporter AcrB transmembrane domain"/>
    <property type="match status" value="1"/>
</dbReference>
<feature type="non-terminal residue" evidence="9">
    <location>
        <position position="304"/>
    </location>
</feature>
<keyword evidence="3 7" id="KW-0812">Transmembrane</keyword>
<evidence type="ECO:0000256" key="1">
    <source>
        <dbReference type="ARBA" id="ARBA00004651"/>
    </source>
</evidence>
<dbReference type="InterPro" id="IPR004869">
    <property type="entry name" value="MMPL_dom"/>
</dbReference>
<feature type="transmembrane region" description="Helical" evidence="7">
    <location>
        <begin position="224"/>
        <end position="244"/>
    </location>
</feature>
<dbReference type="PANTHER" id="PTHR33406">
    <property type="entry name" value="MEMBRANE PROTEIN MJ1562-RELATED"/>
    <property type="match status" value="1"/>
</dbReference>
<dbReference type="RefSeq" id="WP_152816584.1">
    <property type="nucleotide sequence ID" value="NZ_WHPC01000160.1"/>
</dbReference>
<protein>
    <submittedName>
        <fullName evidence="9">MMPL family transporter</fullName>
    </submittedName>
</protein>
<proteinExistence type="predicted"/>
<feature type="region of interest" description="Disordered" evidence="6">
    <location>
        <begin position="285"/>
        <end position="304"/>
    </location>
</feature>